<evidence type="ECO:0000259" key="7">
    <source>
        <dbReference type="PROSITE" id="PS50828"/>
    </source>
</evidence>
<accession>A0A443Z6F7</accession>
<protein>
    <recommendedName>
        <fullName evidence="6">Ribosome rescue factor SmrB</fullName>
        <ecNumber evidence="6">3.1.-.-</ecNumber>
    </recommendedName>
</protein>
<comment type="caution">
    <text evidence="8">The sequence shown here is derived from an EMBL/GenBank/DDBJ whole genome shotgun (WGS) entry which is preliminary data.</text>
</comment>
<reference evidence="8 9" key="1">
    <citation type="submission" date="2018-12" db="EMBL/GenBank/DDBJ databases">
        <authorList>
            <person name="Li A."/>
            <person name="Zhang M."/>
            <person name="Zhu H."/>
        </authorList>
    </citation>
    <scope>NUCLEOTIDE SEQUENCE [LARGE SCALE GENOMIC DNA]</scope>
    <source>
        <strain evidence="8 9">R04H25</strain>
    </source>
</reference>
<organism evidence="8 9">
    <name type="scientific">Pseudidiomarina gelatinasegens</name>
    <dbReference type="NCBI Taxonomy" id="2487740"/>
    <lineage>
        <taxon>Bacteria</taxon>
        <taxon>Pseudomonadati</taxon>
        <taxon>Pseudomonadota</taxon>
        <taxon>Gammaproteobacteria</taxon>
        <taxon>Alteromonadales</taxon>
        <taxon>Idiomarinaceae</taxon>
        <taxon>Pseudidiomarina</taxon>
    </lineage>
</organism>
<dbReference type="Gene3D" id="3.30.1370.110">
    <property type="match status" value="1"/>
</dbReference>
<evidence type="ECO:0000256" key="2">
    <source>
        <dbReference type="ARBA" id="ARBA00022730"/>
    </source>
</evidence>
<comment type="subunit">
    <text evidence="6">Associates with collided ribosomes, but not with correctly translating polysomes.</text>
</comment>
<evidence type="ECO:0000256" key="5">
    <source>
        <dbReference type="ARBA" id="ARBA00022884"/>
    </source>
</evidence>
<dbReference type="SMART" id="SM00463">
    <property type="entry name" value="SMR"/>
    <property type="match status" value="1"/>
</dbReference>
<keyword evidence="5 6" id="KW-0694">RNA-binding</keyword>
<dbReference type="PANTHER" id="PTHR35562:SF1">
    <property type="entry name" value="UPF0115 PROTEIN YFCN"/>
    <property type="match status" value="1"/>
</dbReference>
<comment type="function">
    <text evidence="6">Acts as a ribosome collision sensor. Detects stalled/collided disomes (pairs of ribosomes where the leading ribosome is stalled and a second ribosome has collided with it) and endonucleolytically cleaves mRNA at the 5' boundary of the stalled ribosome. Stalled/collided disomes form a new interface (primarily via the 30S subunits) that binds SmrB. Cleaved mRNA becomes available for tmRNA ligation, leading to ribosomal subunit dissociation and rescue of stalled ribosomes.</text>
</comment>
<dbReference type="OrthoDB" id="5795446at2"/>
<feature type="domain" description="Smr" evidence="7">
    <location>
        <begin position="94"/>
        <end position="169"/>
    </location>
</feature>
<dbReference type="RefSeq" id="WP_128351719.1">
    <property type="nucleotide sequence ID" value="NZ_CAXBCQ010000032.1"/>
</dbReference>
<name>A0A443Z6F7_9GAMM</name>
<keyword evidence="4 6" id="KW-0378">Hydrolase</keyword>
<dbReference type="InterPro" id="IPR036063">
    <property type="entry name" value="Smr_dom_sf"/>
</dbReference>
<dbReference type="GO" id="GO:0004521">
    <property type="term" value="F:RNA endonuclease activity"/>
    <property type="evidence" value="ECO:0007669"/>
    <property type="project" value="UniProtKB-UniRule"/>
</dbReference>
<dbReference type="EMBL" id="RSFE01000002">
    <property type="protein sequence ID" value="RWU12353.1"/>
    <property type="molecule type" value="Genomic_DNA"/>
</dbReference>
<dbReference type="InterPro" id="IPR022990">
    <property type="entry name" value="SmrB-like"/>
</dbReference>
<dbReference type="InterPro" id="IPR002625">
    <property type="entry name" value="Smr_dom"/>
</dbReference>
<evidence type="ECO:0000256" key="6">
    <source>
        <dbReference type="HAMAP-Rule" id="MF_01042"/>
    </source>
</evidence>
<dbReference type="Proteomes" id="UP000288789">
    <property type="component" value="Unassembled WGS sequence"/>
</dbReference>
<dbReference type="PROSITE" id="PS50828">
    <property type="entry name" value="SMR"/>
    <property type="match status" value="1"/>
</dbReference>
<keyword evidence="9" id="KW-1185">Reference proteome</keyword>
<dbReference type="GO" id="GO:0016787">
    <property type="term" value="F:hydrolase activity"/>
    <property type="evidence" value="ECO:0007669"/>
    <property type="project" value="UniProtKB-KW"/>
</dbReference>
<dbReference type="Pfam" id="PF01713">
    <property type="entry name" value="Smr"/>
    <property type="match status" value="1"/>
</dbReference>
<gene>
    <name evidence="6 8" type="primary">smrB</name>
    <name evidence="8" type="ORF">EGC76_03950</name>
</gene>
<evidence type="ECO:0000256" key="3">
    <source>
        <dbReference type="ARBA" id="ARBA00022759"/>
    </source>
</evidence>
<dbReference type="PANTHER" id="PTHR35562">
    <property type="entry name" value="DNA ENDONUCLEASE SMRA-RELATED"/>
    <property type="match status" value="1"/>
</dbReference>
<dbReference type="HAMAP" id="MF_01042">
    <property type="entry name" value="SmrB"/>
    <property type="match status" value="1"/>
</dbReference>
<evidence type="ECO:0000256" key="1">
    <source>
        <dbReference type="ARBA" id="ARBA00022722"/>
    </source>
</evidence>
<dbReference type="GO" id="GO:0072344">
    <property type="term" value="P:rescue of stalled ribosome"/>
    <property type="evidence" value="ECO:0007669"/>
    <property type="project" value="UniProtKB-UniRule"/>
</dbReference>
<keyword evidence="1 6" id="KW-0540">Nuclease</keyword>
<keyword evidence="2 6" id="KW-0699">rRNA-binding</keyword>
<dbReference type="AlphaFoldDB" id="A0A443Z6F7"/>
<sequence>MSNDLDDDFALFREQVKVDRRIRSETYQAPRQQRRIRSQQNTEQRTRQQQAEFFFSDNFRAYFPEGPVRFCADGESSHILKQLRRGDYPPELLLDLHGMTQAVAKRELGALLRACVRQQVECCAVMSGHGKGILKENLPHWLVQHPAVRAFHQAPAAYGGNATLLVLLK</sequence>
<dbReference type="GO" id="GO:0019843">
    <property type="term" value="F:rRNA binding"/>
    <property type="evidence" value="ECO:0007669"/>
    <property type="project" value="UniProtKB-UniRule"/>
</dbReference>
<proteinExistence type="inferred from homology"/>
<evidence type="ECO:0000313" key="9">
    <source>
        <dbReference type="Proteomes" id="UP000288789"/>
    </source>
</evidence>
<dbReference type="EC" id="3.1.-.-" evidence="6"/>
<evidence type="ECO:0000313" key="8">
    <source>
        <dbReference type="EMBL" id="RWU12353.1"/>
    </source>
</evidence>
<comment type="similarity">
    <text evidence="6">Belongs to the SmrB family.</text>
</comment>
<dbReference type="NCBIfam" id="NF003432">
    <property type="entry name" value="PRK04946.1"/>
    <property type="match status" value="1"/>
</dbReference>
<keyword evidence="3 6" id="KW-0255">Endonuclease</keyword>
<evidence type="ECO:0000256" key="4">
    <source>
        <dbReference type="ARBA" id="ARBA00022801"/>
    </source>
</evidence>
<dbReference type="SUPFAM" id="SSF160443">
    <property type="entry name" value="SMR domain-like"/>
    <property type="match status" value="1"/>
</dbReference>